<evidence type="ECO:0000313" key="4">
    <source>
        <dbReference type="Proteomes" id="UP000220158"/>
    </source>
</evidence>
<keyword evidence="2" id="KW-0812">Transmembrane</keyword>
<dbReference type="EMBL" id="LN835303">
    <property type="protein sequence ID" value="CRG99751.1"/>
    <property type="molecule type" value="Genomic_DNA"/>
</dbReference>
<evidence type="ECO:0000256" key="1">
    <source>
        <dbReference type="SAM" id="MobiDB-lite"/>
    </source>
</evidence>
<keyword evidence="2" id="KW-1133">Transmembrane helix</keyword>
<dbReference type="OMA" id="HMININP"/>
<dbReference type="OrthoDB" id="369957at2759"/>
<protein>
    <submittedName>
        <fullName evidence="3">Oocyst capsule protein, putative</fullName>
    </submittedName>
</protein>
<name>A0A1J1H4B3_PLARL</name>
<organism evidence="3 4">
    <name type="scientific">Plasmodium relictum</name>
    <dbReference type="NCBI Taxonomy" id="85471"/>
    <lineage>
        <taxon>Eukaryota</taxon>
        <taxon>Sar</taxon>
        <taxon>Alveolata</taxon>
        <taxon>Apicomplexa</taxon>
        <taxon>Aconoidasida</taxon>
        <taxon>Haemosporida</taxon>
        <taxon>Plasmodiidae</taxon>
        <taxon>Plasmodium</taxon>
        <taxon>Plasmodium (Haemamoeba)</taxon>
    </lineage>
</organism>
<dbReference type="KEGG" id="prel:PRELSG_0817700"/>
<gene>
    <name evidence="3" type="primary">Cap380</name>
    <name evidence="3" type="ORF">PRELSG_0817700</name>
</gene>
<evidence type="ECO:0000313" key="3">
    <source>
        <dbReference type="EMBL" id="CRG99751.1"/>
    </source>
</evidence>
<keyword evidence="2" id="KW-0472">Membrane</keyword>
<feature type="transmembrane region" description="Helical" evidence="2">
    <location>
        <begin position="7"/>
        <end position="25"/>
    </location>
</feature>
<feature type="region of interest" description="Disordered" evidence="1">
    <location>
        <begin position="2017"/>
        <end position="2063"/>
    </location>
</feature>
<dbReference type="VEuPathDB" id="PlasmoDB:PRELSG_0817700"/>
<keyword evidence="4" id="KW-1185">Reference proteome</keyword>
<evidence type="ECO:0000256" key="2">
    <source>
        <dbReference type="SAM" id="Phobius"/>
    </source>
</evidence>
<dbReference type="RefSeq" id="XP_028532756.1">
    <property type="nucleotide sequence ID" value="XM_028676248.1"/>
</dbReference>
<accession>A0A1J1H4B3</accession>
<dbReference type="Proteomes" id="UP000220158">
    <property type="component" value="Chromosome 8"/>
</dbReference>
<reference evidence="3 4" key="1">
    <citation type="submission" date="2015-04" db="EMBL/GenBank/DDBJ databases">
        <authorList>
            <consortium name="Pathogen Informatics"/>
        </authorList>
    </citation>
    <scope>NUCLEOTIDE SEQUENCE [LARGE SCALE GENOMIC DNA]</scope>
    <source>
        <strain evidence="3 4">SGS1</strain>
    </source>
</reference>
<dbReference type="GeneID" id="39735853"/>
<sequence length="2954" mass="344428">MYIFNFYNIIFACLIGIVCSSWFNIPNIDPIKSIITKDLKKKKASSKVKRYVLDVRSFGNECVINHENICEVANYDIHIKNGIKGHIAKVILAQKNTSDLVSVHSISGQFSDNGQLIFHFNDIPSLHYNIILEISDLIYNKDYDIGKSCQCTECNDNKRTIDLKEIKDNLIYKTKIQKENKIQYPYKTFVHGKYLFSKFLFFHSEINANTIENYNTLYNNYYELVYPCSGIIMTHSEKYNLNYDLSKASCYYIYLMDKFLKQINPSSTITLKFVSPVLLAFEEDKSNYDIKVTPNQSIQLPLKYKDSFYIPRDTVNGNLITINTHKYFNNNKYIYKNNDYNRMEQVHLFRMFFKLFSQQNNISNEEMLQYTTGLILEKPSTFQDKPYNIYAEELAVLLNSFNSKFNSESIGLKKNVVIMKEEQYISSYGSVSYAYINEDQLILRESSEICLIVLESIAYELSTYINKKLSDSKKNKCHIMRTSNSYANITTMYYTYELDCNHALYYREESVSQDHKANHFLTSISLLEDVSVKLIYDDIFEYSILFNVAVNIKSFNFLTRYIPNYINNNTIITFIVTGSKSDKIENEIEIKKFSYPMNCTNDCPNIEPIIIEDNFEYIAITTICIENNGLSTICIPGDRFSYVFDTRLLRVHKININPYPEVVLTGGVHTTITEDIYCIIVRQPNIVPNENFPVTYTDRTCKELINRCHLLTTAVIVDNVEISSEIKSIHNYSKLLFLTDFNEKHEEMLQITYSTKDFNNKKRYILTHYNNSFYFNKHDNKIHLKRPMEHFDSLPKSNYDNDEYDEFDKNDNSFKELKYNIEIKSYFESENKSTIHIQMPKNNDVSMYPFGQTYINYEYIKNSIHMKFLDNYIYFYDKKEINTNISQHFINISPYNYECLGAYAYLMNKFNILVNNSLNCEALNMIIEVLLKGKLGRYFINKENKIHLNFVKRYQGAYDVFDLVEVEIYAPNTPEVPIHKYKMNVSIDENNRNLLYSHKNMKYSNKYFSNIYILMFKIAYVFNDYDIYTFFNDLTGIFLIDRFTLRNLVKLELKDKTDIQNIVNLLKNEYQILIENHTKPSEELINEISLIAAYIVELTSSYKKNSINTYITSFAGIKYFVYVDEFLYKNKEYKINDMAYKLSKYNTLIIKKKALCCSNFVDEIEKSLKYYIIYKYIVTDRIVQESEIQIISIANNVIQKLLEHPILSTDVCIPDENKSNKIIATIMEGSGYISRTTQLTYVDMECIDLDVIDHYENIIEKFITFGDSNGMFVEMYVNSSILGNSITIKEDMDYQIYFLFRNLSMPFVGKSNRKESSGLRRFLLKKGTVFQENEKTSISCYLDIVNKDSIFMLEKIIFVSKEGDRLVKEVNVEYQTFFVHPMNLITEAYLDIPKIIVKENYYSNVVECSHYSNGLESCIYPAYGYENINPFYVSYLENNQRKDILFSNNDELKKINKNSVISISRRYNIEIKGDIMIDDIYDTIRAIFHEITGSMGIYDFSKKSCGPLYLNNNQLNLVNDPNSLISNILYDTKYCIDRNSIFNKILEICNFDKKELASLFGGIRSHILPYTLNEEFANSLTQNELINLIFYFISSPPQLIEDVKMKPLYLEILELTDNPNMKVIVEENFIKINKNLLSKVHKFYIVEFNTILYEQLLNWIPDESKNKEFILRESNTNNKNVLETINYYMNRYINKNSCSDSVFTNNGSLFNAFESPTYQYPSFTYKNNDIYLKQQINGDISFNNLFLYEGRNYLNDTYINAILVLSPNRFPALNQVTFIELVANSLDNNNQIVLKCHPRKDYDKSVVQNYNLEKGTIYFVCKNIYIKYLKNGFYEFNKYLVYYEKDGQITHQQYENMPVKPIYEVKTLLQNVPNQKPSITIQRANKNQDSNIEEYLIHIKGQLKLHRDPYSVIKPAFTQRSYLLNTNIHIFDDYVAYKHFRNLKNSEYLNIPLSKYIFKGESLSISLVQSKKKNDIIDNVYSLKINKSNNLLGLIIMDIHGNKYNIEVTEGEVVSDNENINRSGSMQPTSVENDASNDNGQELDTTPNENVHSGSNAQINEKTQIETLIDIDRPIERTLSENGEQEEERKLEVLVGEVPNLNSQISSDNGAKIQTNYNSYISLKIYLLEIEKNNNNLSPEWTGPFYFKVSTYYWLGEGIVALSVFKNNEPIMNTITEEFINMNALNDMYKQISSQIQINEGNYTITIRGTIYNFSDILQGSNEEIKVERVYGESLTYLQNKINEKKGSKSNLKFKNTLKKTDPIYIPVTFDTKKIMYQPSQIKPVEVRPAEVRPAEVGPAEVRPAEVGPAEVRPAEVRPAEVRPAGTNLNTVIQSTNTNYNDTKISKYYVDLPTENGIITYKKNLYYPHSLKSLDENSSDDSVFEGLISLVENLQVSKYIVEVNNNYYTEQCVSGNCYVIPDDIKRIMKSFRSNIVNGKYELDIQKHINLSIENEDGTPEERKTIVNKGDLWINIQIYNTSNMNNIVLLENFTLQNYYIKEGIFNITCTNGEYRINNITTEDNSTISSEIKKVMKILGYELLDGDYAIYIEAATIKPLMYNNKKEYEQYESIINNILQIQEFKYSFKAVVHVLNDGNNNSYYFKKVVEGHFEDTKEGEYSIDVINEIYNITPMYGAILSEEKGKYIIHNTWDLKEDILINFNIKIFTKENMSEYHKRIDGEEYYLTIKKLSDQENMNYGTEHITFIGNTIGDGSYFVKVFNNIYTSNVASGLKLDSNIIKNLMLLSYEQIKNGDYFISIRKKYVKDNNIISLDIDKNTVTKVSAKCLYSYTDVSKDYILMNEPEKNIDEGVFELIKNLDGSGFTFVNKSKEVALKDITVTTLKKLLDTLPCSIYNVSIKANINKDSLYTHDVLQQGDIPYTTLRQARNTSYGTSQEYPVAHGNFYSYNANDMNRTTAYYKKDEGYTTIKTTLCSTPVKSKCKNLLRRNKREFLY</sequence>
<proteinExistence type="predicted"/>